<reference evidence="2 3" key="1">
    <citation type="submission" date="2013-05" db="EMBL/GenBank/DDBJ databases">
        <title>Genome assembly of Chondromyces apiculatus DSM 436.</title>
        <authorList>
            <person name="Sharma G."/>
            <person name="Khatri I."/>
            <person name="Kaur C."/>
            <person name="Mayilraj S."/>
            <person name="Subramanian S."/>
        </authorList>
    </citation>
    <scope>NUCLEOTIDE SEQUENCE [LARGE SCALE GENOMIC DNA]</scope>
    <source>
        <strain evidence="2 3">DSM 436</strain>
    </source>
</reference>
<name>A0A017TAV2_9BACT</name>
<keyword evidence="3" id="KW-1185">Reference proteome</keyword>
<comment type="caution">
    <text evidence="2">The sequence shown here is derived from an EMBL/GenBank/DDBJ whole genome shotgun (WGS) entry which is preliminary data.</text>
</comment>
<feature type="domain" description="Transposase IS66 zinc-finger binding" evidence="1">
    <location>
        <begin position="2"/>
        <end position="41"/>
    </location>
</feature>
<accession>A0A017TAV2</accession>
<dbReference type="Proteomes" id="UP000019678">
    <property type="component" value="Unassembled WGS sequence"/>
</dbReference>
<dbReference type="Pfam" id="PF13005">
    <property type="entry name" value="zf-IS66"/>
    <property type="match status" value="1"/>
</dbReference>
<dbReference type="AlphaFoldDB" id="A0A017TAV2"/>
<protein>
    <submittedName>
        <fullName evidence="2">Putative transposase</fullName>
    </submittedName>
</protein>
<gene>
    <name evidence="2" type="ORF">CAP_3031</name>
</gene>
<sequence length="41" mass="4638">MCPRCGKDKACIGYRTSAVLDFVPAHFVVIEEQREKLACPR</sequence>
<dbReference type="EMBL" id="ASRX01000021">
    <property type="protein sequence ID" value="EYF05741.1"/>
    <property type="molecule type" value="Genomic_DNA"/>
</dbReference>
<evidence type="ECO:0000313" key="2">
    <source>
        <dbReference type="EMBL" id="EYF05741.1"/>
    </source>
</evidence>
<evidence type="ECO:0000313" key="3">
    <source>
        <dbReference type="Proteomes" id="UP000019678"/>
    </source>
</evidence>
<dbReference type="InterPro" id="IPR024474">
    <property type="entry name" value="Znf_dom_IS66"/>
</dbReference>
<proteinExistence type="predicted"/>
<evidence type="ECO:0000259" key="1">
    <source>
        <dbReference type="Pfam" id="PF13005"/>
    </source>
</evidence>
<organism evidence="2 3">
    <name type="scientific">Chondromyces apiculatus DSM 436</name>
    <dbReference type="NCBI Taxonomy" id="1192034"/>
    <lineage>
        <taxon>Bacteria</taxon>
        <taxon>Pseudomonadati</taxon>
        <taxon>Myxococcota</taxon>
        <taxon>Polyangia</taxon>
        <taxon>Polyangiales</taxon>
        <taxon>Polyangiaceae</taxon>
        <taxon>Chondromyces</taxon>
    </lineage>
</organism>